<keyword evidence="2" id="KW-1185">Reference proteome</keyword>
<organism evidence="1 2">
    <name type="scientific">Prorocentrum cordatum</name>
    <dbReference type="NCBI Taxonomy" id="2364126"/>
    <lineage>
        <taxon>Eukaryota</taxon>
        <taxon>Sar</taxon>
        <taxon>Alveolata</taxon>
        <taxon>Dinophyceae</taxon>
        <taxon>Prorocentrales</taxon>
        <taxon>Prorocentraceae</taxon>
        <taxon>Prorocentrum</taxon>
    </lineage>
</organism>
<proteinExistence type="predicted"/>
<evidence type="ECO:0008006" key="3">
    <source>
        <dbReference type="Google" id="ProtNLM"/>
    </source>
</evidence>
<dbReference type="Proteomes" id="UP001189429">
    <property type="component" value="Unassembled WGS sequence"/>
</dbReference>
<name>A0ABN9T1Z6_9DINO</name>
<dbReference type="SUPFAM" id="SSF52540">
    <property type="entry name" value="P-loop containing nucleoside triphosphate hydrolases"/>
    <property type="match status" value="1"/>
</dbReference>
<dbReference type="InterPro" id="IPR027417">
    <property type="entry name" value="P-loop_NTPase"/>
</dbReference>
<evidence type="ECO:0000313" key="1">
    <source>
        <dbReference type="EMBL" id="CAK0838988.1"/>
    </source>
</evidence>
<protein>
    <recommendedName>
        <fullName evidence="3">Protein-tyrosine sulfotransferase</fullName>
    </recommendedName>
</protein>
<comment type="caution">
    <text evidence="1">The sequence shown here is derived from an EMBL/GenBank/DDBJ whole genome shotgun (WGS) entry which is preliminary data.</text>
</comment>
<reference evidence="1" key="1">
    <citation type="submission" date="2023-10" db="EMBL/GenBank/DDBJ databases">
        <authorList>
            <person name="Chen Y."/>
            <person name="Shah S."/>
            <person name="Dougan E. K."/>
            <person name="Thang M."/>
            <person name="Chan C."/>
        </authorList>
    </citation>
    <scope>NUCLEOTIDE SEQUENCE [LARGE SCALE GENOMIC DNA]</scope>
</reference>
<gene>
    <name evidence="1" type="ORF">PCOR1329_LOCUS34788</name>
</gene>
<sequence length="326" mass="35471">MPPPLPRLRPHCSLSFIAYRITRNTPCRLISSVVVPRIHVVTAAVQPPMAPRLPLLLAAAAQLQLRLAASLATGGRTVARSARDFAAAVPALIAHGGECDLCGGHQQWLFILSAGQGGSTVLQEMLNAIPGFYIAGENFGVLNILLEEYEATGKIVTRSDRGEPGWQTRPISQRHLLCAMQTVMRNVIGTFNEGNASIIGFEETRHTSRRQLDFFRKVFPCAKFILSSQRSLAASDPGALQPHAFSPAGGTGGAALESLRDATRELDLWQERHRQSAVTVKLEDLSVERANDLLSWLGVEGWRFSAVPHADKAGSLSGRSRVERWA</sequence>
<accession>A0ABN9T1Z6</accession>
<dbReference type="EMBL" id="CAUYUJ010014260">
    <property type="protein sequence ID" value="CAK0838988.1"/>
    <property type="molecule type" value="Genomic_DNA"/>
</dbReference>
<dbReference type="Gene3D" id="3.40.50.300">
    <property type="entry name" value="P-loop containing nucleotide triphosphate hydrolases"/>
    <property type="match status" value="1"/>
</dbReference>
<evidence type="ECO:0000313" key="2">
    <source>
        <dbReference type="Proteomes" id="UP001189429"/>
    </source>
</evidence>